<protein>
    <recommendedName>
        <fullName evidence="4">DUF3289 family protein</fullName>
    </recommendedName>
</protein>
<dbReference type="InterPro" id="IPR017483">
    <property type="entry name" value="CHP03034"/>
</dbReference>
<dbReference type="Proteomes" id="UP001157138">
    <property type="component" value="Unassembled WGS sequence"/>
</dbReference>
<evidence type="ECO:0000313" key="2">
    <source>
        <dbReference type="EMBL" id="GLT19922.1"/>
    </source>
</evidence>
<keyword evidence="3" id="KW-1185">Reference proteome</keyword>
<name>A0ABQ6F3T6_9VIBR</name>
<feature type="region of interest" description="Disordered" evidence="1">
    <location>
        <begin position="1"/>
        <end position="32"/>
    </location>
</feature>
<evidence type="ECO:0000256" key="1">
    <source>
        <dbReference type="SAM" id="MobiDB-lite"/>
    </source>
</evidence>
<feature type="compositionally biased region" description="Basic and acidic residues" evidence="1">
    <location>
        <begin position="10"/>
        <end position="32"/>
    </location>
</feature>
<sequence>MRYESFPYAPEERQETTRERAERQRQERRAELTYTAKDQKRWAENRERVLAERKLAEEWKPVGGNFPLLVYQTQNKMDDFDAPDMTFGDEDRFKIESYGLMQPFSQSVNYDPDNIASDGSHTSLSEDQFSLPASEHFERMRSLGKVFSNVTVGSILGFETSSVFSEMVDKFERNEGGYYNNPLLDKALKEHETTARFHQALKKCLEESLQNGKLPDNIVDISSRYLGKGGKRPSNLPHFPISKKSLFDGTVLTIHGIWSMRVYVENLEYKGNQIRGTFKYEIQDHFGLDVRDIDHNSFDGIKENDGKPYEWLEGFRSWYLLQHFKEYGYQPFITKMDFSL</sequence>
<evidence type="ECO:0000313" key="3">
    <source>
        <dbReference type="Proteomes" id="UP001157138"/>
    </source>
</evidence>
<organism evidence="2 3">
    <name type="scientific">Vibrio zhanjiangensis</name>
    <dbReference type="NCBI Taxonomy" id="1046128"/>
    <lineage>
        <taxon>Bacteria</taxon>
        <taxon>Pseudomonadati</taxon>
        <taxon>Pseudomonadota</taxon>
        <taxon>Gammaproteobacteria</taxon>
        <taxon>Vibrionales</taxon>
        <taxon>Vibrionaceae</taxon>
        <taxon>Vibrio</taxon>
    </lineage>
</organism>
<evidence type="ECO:0008006" key="4">
    <source>
        <dbReference type="Google" id="ProtNLM"/>
    </source>
</evidence>
<dbReference type="EMBL" id="BSPW01000087">
    <property type="protein sequence ID" value="GLT19922.1"/>
    <property type="molecule type" value="Genomic_DNA"/>
</dbReference>
<dbReference type="Pfam" id="PF11692">
    <property type="entry name" value="DUF3289"/>
    <property type="match status" value="1"/>
</dbReference>
<accession>A0ABQ6F3T6</accession>
<comment type="caution">
    <text evidence="2">The sequence shown here is derived from an EMBL/GenBank/DDBJ whole genome shotgun (WGS) entry which is preliminary data.</text>
</comment>
<dbReference type="RefSeq" id="WP_284193758.1">
    <property type="nucleotide sequence ID" value="NZ_BSPW01000087.1"/>
</dbReference>
<proteinExistence type="predicted"/>
<reference evidence="3" key="1">
    <citation type="journal article" date="2019" name="Int. J. Syst. Evol. Microbiol.">
        <title>The Global Catalogue of Microorganisms (GCM) 10K type strain sequencing project: providing services to taxonomists for standard genome sequencing and annotation.</title>
        <authorList>
            <consortium name="The Broad Institute Genomics Platform"/>
            <consortium name="The Broad Institute Genome Sequencing Center for Infectious Disease"/>
            <person name="Wu L."/>
            <person name="Ma J."/>
        </authorList>
    </citation>
    <scope>NUCLEOTIDE SEQUENCE [LARGE SCALE GENOMIC DNA]</scope>
    <source>
        <strain evidence="3">NBRC 108723</strain>
    </source>
</reference>
<gene>
    <name evidence="2" type="ORF">GCM10007938_37050</name>
</gene>